<reference evidence="7 8" key="1">
    <citation type="submission" date="2020-10" db="EMBL/GenBank/DDBJ databases">
        <title>Connecting structure to function with the recovery of over 1000 high-quality activated sludge metagenome-assembled genomes encoding full-length rRNA genes using long-read sequencing.</title>
        <authorList>
            <person name="Singleton C.M."/>
            <person name="Petriglieri F."/>
            <person name="Kristensen J.M."/>
            <person name="Kirkegaard R.H."/>
            <person name="Michaelsen T.Y."/>
            <person name="Andersen M.H."/>
            <person name="Karst S.M."/>
            <person name="Dueholm M.S."/>
            <person name="Nielsen P.H."/>
            <person name="Albertsen M."/>
        </authorList>
    </citation>
    <scope>NUCLEOTIDE SEQUENCE [LARGE SCALE GENOMIC DNA]</scope>
    <source>
        <strain evidence="7">Lyne_18-Q3-R50-59_MAXAC.006</strain>
    </source>
</reference>
<feature type="transmembrane region" description="Helical" evidence="6">
    <location>
        <begin position="70"/>
        <end position="89"/>
    </location>
</feature>
<keyword evidence="4 6" id="KW-0472">Membrane</keyword>
<dbReference type="PANTHER" id="PTHR30520">
    <property type="entry name" value="FORMATE TRANSPORTER-RELATED"/>
    <property type="match status" value="1"/>
</dbReference>
<evidence type="ECO:0000256" key="3">
    <source>
        <dbReference type="ARBA" id="ARBA00022989"/>
    </source>
</evidence>
<dbReference type="AlphaFoldDB" id="A0A936NAY8"/>
<feature type="transmembrane region" description="Helical" evidence="6">
    <location>
        <begin position="142"/>
        <end position="163"/>
    </location>
</feature>
<feature type="transmembrane region" description="Helical" evidence="6">
    <location>
        <begin position="252"/>
        <end position="282"/>
    </location>
</feature>
<dbReference type="Gene3D" id="1.20.1080.10">
    <property type="entry name" value="Glycerol uptake facilitator protein"/>
    <property type="match status" value="1"/>
</dbReference>
<evidence type="ECO:0000313" key="8">
    <source>
        <dbReference type="Proteomes" id="UP000727993"/>
    </source>
</evidence>
<gene>
    <name evidence="7" type="ORF">IPN02_07270</name>
</gene>
<evidence type="ECO:0000256" key="2">
    <source>
        <dbReference type="ARBA" id="ARBA00022692"/>
    </source>
</evidence>
<dbReference type="InterPro" id="IPR023271">
    <property type="entry name" value="Aquaporin-like"/>
</dbReference>
<feature type="compositionally biased region" description="Basic and acidic residues" evidence="5">
    <location>
        <begin position="8"/>
        <end position="36"/>
    </location>
</feature>
<accession>A0A936NAY8</accession>
<feature type="region of interest" description="Disordered" evidence="5">
    <location>
        <begin position="1"/>
        <end position="41"/>
    </location>
</feature>
<evidence type="ECO:0000256" key="5">
    <source>
        <dbReference type="SAM" id="MobiDB-lite"/>
    </source>
</evidence>
<keyword evidence="2 6" id="KW-0812">Transmembrane</keyword>
<feature type="transmembrane region" description="Helical" evidence="6">
    <location>
        <begin position="183"/>
        <end position="205"/>
    </location>
</feature>
<evidence type="ECO:0000256" key="4">
    <source>
        <dbReference type="ARBA" id="ARBA00023136"/>
    </source>
</evidence>
<name>A0A936NAY8_9ACTN</name>
<dbReference type="GO" id="GO:0005886">
    <property type="term" value="C:plasma membrane"/>
    <property type="evidence" value="ECO:0007669"/>
    <property type="project" value="TreeGrafter"/>
</dbReference>
<comment type="subcellular location">
    <subcellularLocation>
        <location evidence="1">Membrane</location>
        <topology evidence="1">Multi-pass membrane protein</topology>
    </subcellularLocation>
</comment>
<dbReference type="Proteomes" id="UP000727993">
    <property type="component" value="Unassembled WGS sequence"/>
</dbReference>
<proteinExistence type="predicted"/>
<evidence type="ECO:0000256" key="6">
    <source>
        <dbReference type="SAM" id="Phobius"/>
    </source>
</evidence>
<feature type="transmembrane region" description="Helical" evidence="6">
    <location>
        <begin position="212"/>
        <end position="232"/>
    </location>
</feature>
<evidence type="ECO:0000313" key="7">
    <source>
        <dbReference type="EMBL" id="MBK9296635.1"/>
    </source>
</evidence>
<dbReference type="GO" id="GO:0015499">
    <property type="term" value="F:formate transmembrane transporter activity"/>
    <property type="evidence" value="ECO:0007669"/>
    <property type="project" value="TreeGrafter"/>
</dbReference>
<dbReference type="PANTHER" id="PTHR30520:SF2">
    <property type="entry name" value="INNER MEMBRANE PROTEIN YFDC"/>
    <property type="match status" value="1"/>
</dbReference>
<feature type="transmembrane region" description="Helical" evidence="6">
    <location>
        <begin position="95"/>
        <end position="113"/>
    </location>
</feature>
<dbReference type="EMBL" id="JADJZA010000003">
    <property type="protein sequence ID" value="MBK9296635.1"/>
    <property type="molecule type" value="Genomic_DNA"/>
</dbReference>
<organism evidence="7 8">
    <name type="scientific">Candidatus Neomicrothrix subdominans</name>
    <dbReference type="NCBI Taxonomy" id="2954438"/>
    <lineage>
        <taxon>Bacteria</taxon>
        <taxon>Bacillati</taxon>
        <taxon>Actinomycetota</taxon>
        <taxon>Acidimicrobiia</taxon>
        <taxon>Acidimicrobiales</taxon>
        <taxon>Microthrixaceae</taxon>
        <taxon>Candidatus Neomicrothrix</taxon>
    </lineage>
</organism>
<sequence length="305" mass="32601">MDSTSQRSSDERPSSELTSEERERLDGRAEQARQDDAVEESADIQLSRAFHRSLISGEERLHRSLPNMSATGVVGGMDVGIGVLALLVVKEATGSQMLASLAFASGFIILTLARSELFTENFMMPVTVVLTERRDGLALLRLWATTLVSNWLGGALLVGLVMTSIQGLDATAIEVGRHYPEMGIGWVSFAGGILGGVVITLMTWIQRANRDMLAQLAIAVVTAFLLAAPPLNHSVVGSLEMMGALFTGHAPFGWIDALGAVAWAVLGNVVGGVGLVTVLRLVQVGPDTIRSEQHHADRAHEIRQG</sequence>
<dbReference type="InterPro" id="IPR000292">
    <property type="entry name" value="For/NO2_transpt"/>
</dbReference>
<comment type="caution">
    <text evidence="7">The sequence shown here is derived from an EMBL/GenBank/DDBJ whole genome shotgun (WGS) entry which is preliminary data.</text>
</comment>
<protein>
    <submittedName>
        <fullName evidence="7">Formate/nitrite transporter family protein</fullName>
    </submittedName>
</protein>
<evidence type="ECO:0000256" key="1">
    <source>
        <dbReference type="ARBA" id="ARBA00004141"/>
    </source>
</evidence>
<keyword evidence="3 6" id="KW-1133">Transmembrane helix</keyword>
<dbReference type="Pfam" id="PF01226">
    <property type="entry name" value="Form_Nir_trans"/>
    <property type="match status" value="1"/>
</dbReference>